<accession>A0A834IA68</accession>
<evidence type="ECO:0000256" key="1">
    <source>
        <dbReference type="SAM" id="MobiDB-lite"/>
    </source>
</evidence>
<comment type="caution">
    <text evidence="2">The sequence shown here is derived from an EMBL/GenBank/DDBJ whole genome shotgun (WGS) entry which is preliminary data.</text>
</comment>
<keyword evidence="3" id="KW-1185">Reference proteome</keyword>
<sequence length="74" mass="8591">MELRGPNGTCRHCQTNIVASSSSTKPDGNDDSYALYQDAVNKKGKRRERRKEKKRRKPRERNAKRTAMFYFLAA</sequence>
<proteinExistence type="predicted"/>
<dbReference type="AlphaFoldDB" id="A0A834IA68"/>
<evidence type="ECO:0000313" key="3">
    <source>
        <dbReference type="Proteomes" id="UP000625711"/>
    </source>
</evidence>
<dbReference type="EMBL" id="JAACXV010014140">
    <property type="protein sequence ID" value="KAF7270072.1"/>
    <property type="molecule type" value="Genomic_DNA"/>
</dbReference>
<organism evidence="2 3">
    <name type="scientific">Rhynchophorus ferrugineus</name>
    <name type="common">Red palm weevil</name>
    <name type="synonym">Curculio ferrugineus</name>
    <dbReference type="NCBI Taxonomy" id="354439"/>
    <lineage>
        <taxon>Eukaryota</taxon>
        <taxon>Metazoa</taxon>
        <taxon>Ecdysozoa</taxon>
        <taxon>Arthropoda</taxon>
        <taxon>Hexapoda</taxon>
        <taxon>Insecta</taxon>
        <taxon>Pterygota</taxon>
        <taxon>Neoptera</taxon>
        <taxon>Endopterygota</taxon>
        <taxon>Coleoptera</taxon>
        <taxon>Polyphaga</taxon>
        <taxon>Cucujiformia</taxon>
        <taxon>Curculionidae</taxon>
        <taxon>Dryophthorinae</taxon>
        <taxon>Rhynchophorus</taxon>
    </lineage>
</organism>
<name>A0A834IA68_RHYFE</name>
<reference evidence="2" key="1">
    <citation type="submission" date="2020-08" db="EMBL/GenBank/DDBJ databases">
        <title>Genome sequencing and assembly of the red palm weevil Rhynchophorus ferrugineus.</title>
        <authorList>
            <person name="Dias G.B."/>
            <person name="Bergman C.M."/>
            <person name="Manee M."/>
        </authorList>
    </citation>
    <scope>NUCLEOTIDE SEQUENCE</scope>
    <source>
        <strain evidence="2">AA-2017</strain>
        <tissue evidence="2">Whole larva</tissue>
    </source>
</reference>
<feature type="compositionally biased region" description="Basic residues" evidence="1">
    <location>
        <begin position="42"/>
        <end position="64"/>
    </location>
</feature>
<dbReference type="Proteomes" id="UP000625711">
    <property type="component" value="Unassembled WGS sequence"/>
</dbReference>
<feature type="region of interest" description="Disordered" evidence="1">
    <location>
        <begin position="19"/>
        <end position="65"/>
    </location>
</feature>
<protein>
    <submittedName>
        <fullName evidence="2">Uncharacterized protein</fullName>
    </submittedName>
</protein>
<gene>
    <name evidence="2" type="ORF">GWI33_016930</name>
</gene>
<evidence type="ECO:0000313" key="2">
    <source>
        <dbReference type="EMBL" id="KAF7270072.1"/>
    </source>
</evidence>